<evidence type="ECO:0000256" key="8">
    <source>
        <dbReference type="ARBA" id="ARBA00022989"/>
    </source>
</evidence>
<feature type="transmembrane region" description="Helical" evidence="12">
    <location>
        <begin position="155"/>
        <end position="176"/>
    </location>
</feature>
<evidence type="ECO:0000256" key="4">
    <source>
        <dbReference type="ARBA" id="ARBA00022475"/>
    </source>
</evidence>
<keyword evidence="10 12" id="KW-0472">Membrane</keyword>
<proteinExistence type="inferred from homology"/>
<gene>
    <name evidence="12" type="primary">inx</name>
    <name evidence="13" type="ORF">MNOR_LOCUS36236</name>
</gene>
<evidence type="ECO:0000313" key="13">
    <source>
        <dbReference type="EMBL" id="CAL4187916.1"/>
    </source>
</evidence>
<name>A0AAV2SH45_MEGNR</name>
<comment type="function">
    <text evidence="12">Structural component of the gap junctions.</text>
</comment>
<feature type="transmembrane region" description="Helical" evidence="12">
    <location>
        <begin position="83"/>
        <end position="101"/>
    </location>
</feature>
<dbReference type="Pfam" id="PF00876">
    <property type="entry name" value="Innexin"/>
    <property type="match status" value="1"/>
</dbReference>
<keyword evidence="9 12" id="KW-0406">Ion transport</keyword>
<feature type="non-terminal residue" evidence="13">
    <location>
        <position position="1"/>
    </location>
</feature>
<keyword evidence="7" id="KW-0965">Cell junction</keyword>
<dbReference type="GO" id="GO:0034220">
    <property type="term" value="P:monoatomic ion transmembrane transport"/>
    <property type="evidence" value="ECO:0007669"/>
    <property type="project" value="UniProtKB-KW"/>
</dbReference>
<dbReference type="EMBL" id="CAXKWB010064627">
    <property type="protein sequence ID" value="CAL4187916.1"/>
    <property type="molecule type" value="Genomic_DNA"/>
</dbReference>
<evidence type="ECO:0000256" key="9">
    <source>
        <dbReference type="ARBA" id="ARBA00023065"/>
    </source>
</evidence>
<evidence type="ECO:0000313" key="14">
    <source>
        <dbReference type="Proteomes" id="UP001497623"/>
    </source>
</evidence>
<evidence type="ECO:0000256" key="1">
    <source>
        <dbReference type="ARBA" id="ARBA00004610"/>
    </source>
</evidence>
<keyword evidence="5 12" id="KW-0812">Transmembrane</keyword>
<dbReference type="PROSITE" id="PS51013">
    <property type="entry name" value="PANNEXIN"/>
    <property type="match status" value="1"/>
</dbReference>
<evidence type="ECO:0000256" key="6">
    <source>
        <dbReference type="ARBA" id="ARBA00022868"/>
    </source>
</evidence>
<dbReference type="AlphaFoldDB" id="A0AAV2SH45"/>
<keyword evidence="6" id="KW-0303">Gap junction</keyword>
<evidence type="ECO:0000256" key="7">
    <source>
        <dbReference type="ARBA" id="ARBA00022949"/>
    </source>
</evidence>
<evidence type="ECO:0000256" key="12">
    <source>
        <dbReference type="RuleBase" id="RU010713"/>
    </source>
</evidence>
<evidence type="ECO:0000256" key="10">
    <source>
        <dbReference type="ARBA" id="ARBA00023136"/>
    </source>
</evidence>
<keyword evidence="4" id="KW-1003">Cell membrane</keyword>
<comment type="subcellular location">
    <subcellularLocation>
        <location evidence="1">Cell junction</location>
        <location evidence="1">Gap junction</location>
    </subcellularLocation>
    <subcellularLocation>
        <location evidence="2 12">Cell membrane</location>
        <topology evidence="2 12">Multi-pass membrane protein</topology>
    </subcellularLocation>
</comment>
<feature type="transmembrane region" description="Helical" evidence="12">
    <location>
        <begin position="245"/>
        <end position="269"/>
    </location>
</feature>
<evidence type="ECO:0000256" key="5">
    <source>
        <dbReference type="ARBA" id="ARBA00022692"/>
    </source>
</evidence>
<sequence length="324" mass="38073">DEKSVTLYDGMILKLHYQVTIVIMTIGFLAVSQHWYAEQDMICKKLSNVESKIPLNEEHLNICRSYPYVEEGEGEEVHRRYILYYRWIPWAFLLLTTMYYIPRIASKTFTRTITKQMKSMLVNARNESFGDPESVEFKKAVQYIRENKGSHNGIYWTYIGLNCLALGVDVFTMFLWDILLQGRFSRYGLSLPEWYKRNPKDFSDEISRTFPPFVKCKIESVHLIASADAKAYGCHMTYMQLYEKVFILLWFWLVIMIIITTVYIIYIMLFGPYVIVKGCLTRGRGVQGVTTVGDYYIKFRLKAHVSEAKCKHLFEADLDKYPLK</sequence>
<dbReference type="GO" id="GO:0005921">
    <property type="term" value="C:gap junction"/>
    <property type="evidence" value="ECO:0007669"/>
    <property type="project" value="UniProtKB-SubCell"/>
</dbReference>
<reference evidence="13 14" key="1">
    <citation type="submission" date="2024-05" db="EMBL/GenBank/DDBJ databases">
        <authorList>
            <person name="Wallberg A."/>
        </authorList>
    </citation>
    <scope>NUCLEOTIDE SEQUENCE [LARGE SCALE GENOMIC DNA]</scope>
</reference>
<comment type="similarity">
    <text evidence="12">Belongs to the pannexin family.</text>
</comment>
<keyword evidence="8 12" id="KW-1133">Transmembrane helix</keyword>
<feature type="transmembrane region" description="Helical" evidence="12">
    <location>
        <begin position="15"/>
        <end position="37"/>
    </location>
</feature>
<comment type="caution">
    <text evidence="13">The sequence shown here is derived from an EMBL/GenBank/DDBJ whole genome shotgun (WGS) entry which is preliminary data.</text>
</comment>
<dbReference type="PANTHER" id="PTHR11893:SF36">
    <property type="entry name" value="INNEXIN-5"/>
    <property type="match status" value="1"/>
</dbReference>
<evidence type="ECO:0000256" key="3">
    <source>
        <dbReference type="ARBA" id="ARBA00022448"/>
    </source>
</evidence>
<dbReference type="Proteomes" id="UP001497623">
    <property type="component" value="Unassembled WGS sequence"/>
</dbReference>
<organism evidence="13 14">
    <name type="scientific">Meganyctiphanes norvegica</name>
    <name type="common">Northern krill</name>
    <name type="synonym">Thysanopoda norvegica</name>
    <dbReference type="NCBI Taxonomy" id="48144"/>
    <lineage>
        <taxon>Eukaryota</taxon>
        <taxon>Metazoa</taxon>
        <taxon>Ecdysozoa</taxon>
        <taxon>Arthropoda</taxon>
        <taxon>Crustacea</taxon>
        <taxon>Multicrustacea</taxon>
        <taxon>Malacostraca</taxon>
        <taxon>Eumalacostraca</taxon>
        <taxon>Eucarida</taxon>
        <taxon>Euphausiacea</taxon>
        <taxon>Euphausiidae</taxon>
        <taxon>Meganyctiphanes</taxon>
    </lineage>
</organism>
<dbReference type="PANTHER" id="PTHR11893">
    <property type="entry name" value="INNEXIN"/>
    <property type="match status" value="1"/>
</dbReference>
<dbReference type="GO" id="GO:0005243">
    <property type="term" value="F:gap junction channel activity"/>
    <property type="evidence" value="ECO:0007669"/>
    <property type="project" value="TreeGrafter"/>
</dbReference>
<accession>A0AAV2SH45</accession>
<dbReference type="PRINTS" id="PR01262">
    <property type="entry name" value="INNEXIN"/>
</dbReference>
<dbReference type="GO" id="GO:0005886">
    <property type="term" value="C:plasma membrane"/>
    <property type="evidence" value="ECO:0007669"/>
    <property type="project" value="UniProtKB-SubCell"/>
</dbReference>
<evidence type="ECO:0000256" key="2">
    <source>
        <dbReference type="ARBA" id="ARBA00004651"/>
    </source>
</evidence>
<keyword evidence="11 12" id="KW-0407">Ion channel</keyword>
<dbReference type="InterPro" id="IPR000990">
    <property type="entry name" value="Innexin"/>
</dbReference>
<protein>
    <recommendedName>
        <fullName evidence="12">Innexin</fullName>
    </recommendedName>
</protein>
<evidence type="ECO:0000256" key="11">
    <source>
        <dbReference type="ARBA" id="ARBA00023303"/>
    </source>
</evidence>
<keyword evidence="3 12" id="KW-0813">Transport</keyword>
<keyword evidence="14" id="KW-1185">Reference proteome</keyword>